<evidence type="ECO:0000256" key="1">
    <source>
        <dbReference type="PROSITE-ProRule" id="PRU00169"/>
    </source>
</evidence>
<dbReference type="InterPro" id="IPR001789">
    <property type="entry name" value="Sig_transdc_resp-reg_receiver"/>
</dbReference>
<evidence type="ECO:0000259" key="2">
    <source>
        <dbReference type="PROSITE" id="PS50110"/>
    </source>
</evidence>
<dbReference type="EMBL" id="DTHG01000098">
    <property type="protein sequence ID" value="HGW92467.1"/>
    <property type="molecule type" value="Genomic_DNA"/>
</dbReference>
<dbReference type="GO" id="GO:0000160">
    <property type="term" value="P:phosphorelay signal transduction system"/>
    <property type="evidence" value="ECO:0007669"/>
    <property type="project" value="InterPro"/>
</dbReference>
<dbReference type="SUPFAM" id="SSF52172">
    <property type="entry name" value="CheY-like"/>
    <property type="match status" value="1"/>
</dbReference>
<accession>A0A7C4YI67</accession>
<gene>
    <name evidence="3" type="ORF">ENV67_08035</name>
</gene>
<organism evidence="3">
    <name type="scientific">candidate division WOR-3 bacterium</name>
    <dbReference type="NCBI Taxonomy" id="2052148"/>
    <lineage>
        <taxon>Bacteria</taxon>
        <taxon>Bacteria division WOR-3</taxon>
    </lineage>
</organism>
<dbReference type="Gene3D" id="3.40.50.2300">
    <property type="match status" value="1"/>
</dbReference>
<dbReference type="SMART" id="SM00448">
    <property type="entry name" value="REC"/>
    <property type="match status" value="1"/>
</dbReference>
<comment type="caution">
    <text evidence="3">The sequence shown here is derived from an EMBL/GenBank/DDBJ whole genome shotgun (WGS) entry which is preliminary data.</text>
</comment>
<dbReference type="InterPro" id="IPR011006">
    <property type="entry name" value="CheY-like_superfamily"/>
</dbReference>
<protein>
    <submittedName>
        <fullName evidence="3">Response regulator</fullName>
    </submittedName>
</protein>
<keyword evidence="1" id="KW-0597">Phosphoprotein</keyword>
<dbReference type="Pfam" id="PF00072">
    <property type="entry name" value="Response_reg"/>
    <property type="match status" value="1"/>
</dbReference>
<feature type="modified residue" description="4-aspartylphosphate" evidence="1">
    <location>
        <position position="61"/>
    </location>
</feature>
<feature type="domain" description="Response regulatory" evidence="2">
    <location>
        <begin position="8"/>
        <end position="119"/>
    </location>
</feature>
<name>A0A7C4YI67_UNCW3</name>
<dbReference type="AlphaFoldDB" id="A0A7C4YI67"/>
<evidence type="ECO:0000313" key="3">
    <source>
        <dbReference type="EMBL" id="HGW92467.1"/>
    </source>
</evidence>
<sequence length="126" mass="14295">MEEKIKKNVLIIDDDRGLLDVLSVLLSFPGEEEISILSLTKASAALSLLKSGRKFDIIFVDLHLIGEDGMEFIKEAEKFLSLAKFYIITGDDNFKENRVEVLRKPLSISQMKELILNQTPQEKEVV</sequence>
<proteinExistence type="predicted"/>
<reference evidence="3" key="1">
    <citation type="journal article" date="2020" name="mSystems">
        <title>Genome- and Community-Level Interaction Insights into Carbon Utilization and Element Cycling Functions of Hydrothermarchaeota in Hydrothermal Sediment.</title>
        <authorList>
            <person name="Zhou Z."/>
            <person name="Liu Y."/>
            <person name="Xu W."/>
            <person name="Pan J."/>
            <person name="Luo Z.H."/>
            <person name="Li M."/>
        </authorList>
    </citation>
    <scope>NUCLEOTIDE SEQUENCE [LARGE SCALE GENOMIC DNA]</scope>
    <source>
        <strain evidence="3">SpSt-780</strain>
    </source>
</reference>
<dbReference type="PROSITE" id="PS50110">
    <property type="entry name" value="RESPONSE_REGULATORY"/>
    <property type="match status" value="1"/>
</dbReference>